<dbReference type="SUPFAM" id="SSF54447">
    <property type="entry name" value="ssDNA-binding transcriptional regulator domain"/>
    <property type="match status" value="1"/>
</dbReference>
<dbReference type="GO" id="GO:0060261">
    <property type="term" value="P:positive regulation of transcription initiation by RNA polymerase II"/>
    <property type="evidence" value="ECO:0007669"/>
    <property type="project" value="InterPro"/>
</dbReference>
<evidence type="ECO:0000256" key="6">
    <source>
        <dbReference type="ARBA" id="ARBA00023242"/>
    </source>
</evidence>
<dbReference type="InterPro" id="IPR045125">
    <property type="entry name" value="Sub1/Tcp4-like"/>
</dbReference>
<proteinExistence type="inferred from homology"/>
<dbReference type="GO" id="GO:0003677">
    <property type="term" value="F:DNA binding"/>
    <property type="evidence" value="ECO:0007669"/>
    <property type="project" value="UniProtKB-KW"/>
</dbReference>
<keyword evidence="6" id="KW-0539">Nucleus</keyword>
<dbReference type="Proteomes" id="UP001174909">
    <property type="component" value="Unassembled WGS sequence"/>
</dbReference>
<dbReference type="PANTHER" id="PTHR13215">
    <property type="entry name" value="RNA POLYMERASE II TRANSCRIPTIONAL COACTIVATOR"/>
    <property type="match status" value="1"/>
</dbReference>
<comment type="caution">
    <text evidence="9">The sequence shown here is derived from an EMBL/GenBank/DDBJ whole genome shotgun (WGS) entry which is preliminary data.</text>
</comment>
<dbReference type="GO" id="GO:0003713">
    <property type="term" value="F:transcription coactivator activity"/>
    <property type="evidence" value="ECO:0007669"/>
    <property type="project" value="InterPro"/>
</dbReference>
<dbReference type="GO" id="GO:0005634">
    <property type="term" value="C:nucleus"/>
    <property type="evidence" value="ECO:0007669"/>
    <property type="project" value="UniProtKB-SubCell"/>
</dbReference>
<evidence type="ECO:0000256" key="5">
    <source>
        <dbReference type="ARBA" id="ARBA00023163"/>
    </source>
</evidence>
<dbReference type="EMBL" id="CASHTH010003124">
    <property type="protein sequence ID" value="CAI8040649.1"/>
    <property type="molecule type" value="Genomic_DNA"/>
</dbReference>
<evidence type="ECO:0000259" key="8">
    <source>
        <dbReference type="Pfam" id="PF02229"/>
    </source>
</evidence>
<evidence type="ECO:0000256" key="7">
    <source>
        <dbReference type="SAM" id="MobiDB-lite"/>
    </source>
</evidence>
<evidence type="ECO:0000313" key="10">
    <source>
        <dbReference type="Proteomes" id="UP001174909"/>
    </source>
</evidence>
<protein>
    <submittedName>
        <fullName evidence="9">Activated RNA polymerase II transcriptional coactivator p15</fullName>
    </submittedName>
</protein>
<gene>
    <name evidence="9" type="ORF">GBAR_LOCUS22631</name>
</gene>
<dbReference type="Gene3D" id="2.30.31.10">
    <property type="entry name" value="Transcriptional Coactivator Pc4, Chain A"/>
    <property type="match status" value="1"/>
</dbReference>
<evidence type="ECO:0000256" key="4">
    <source>
        <dbReference type="ARBA" id="ARBA00023125"/>
    </source>
</evidence>
<dbReference type="AlphaFoldDB" id="A0AA35T3N0"/>
<feature type="compositionally biased region" description="Acidic residues" evidence="7">
    <location>
        <begin position="13"/>
        <end position="22"/>
    </location>
</feature>
<keyword evidence="5" id="KW-0804">Transcription</keyword>
<feature type="domain" description="Transcriptional coactivator p15 (PC4) C-terminal" evidence="8">
    <location>
        <begin position="48"/>
        <end position="86"/>
    </location>
</feature>
<feature type="region of interest" description="Disordered" evidence="7">
    <location>
        <begin position="1"/>
        <end position="35"/>
    </location>
</feature>
<keyword evidence="10" id="KW-1185">Reference proteome</keyword>
<accession>A0AA35T3N0</accession>
<evidence type="ECO:0000256" key="3">
    <source>
        <dbReference type="ARBA" id="ARBA00023015"/>
    </source>
</evidence>
<sequence length="112" mass="12168">MSKRTRKPVSQEFIDDSDDPDDTGAKTKKVKKAEAAVASADSDDDMIEISNKRFVNVRVYNGRFLVDIREYWYDDGVRKPGKKGPSIAASVSGAGLGPRLIFPVVTSCSIGG</sequence>
<name>A0AA35T3N0_GEOBA</name>
<keyword evidence="4" id="KW-0238">DNA-binding</keyword>
<comment type="similarity">
    <text evidence="2">Belongs to the transcriptional coactivator PC4 family.</text>
</comment>
<evidence type="ECO:0000313" key="9">
    <source>
        <dbReference type="EMBL" id="CAI8040649.1"/>
    </source>
</evidence>
<keyword evidence="3" id="KW-0805">Transcription regulation</keyword>
<dbReference type="InterPro" id="IPR003173">
    <property type="entry name" value="PC4_C"/>
</dbReference>
<feature type="non-terminal residue" evidence="9">
    <location>
        <position position="112"/>
    </location>
</feature>
<organism evidence="9 10">
    <name type="scientific">Geodia barretti</name>
    <name type="common">Barrett's horny sponge</name>
    <dbReference type="NCBI Taxonomy" id="519541"/>
    <lineage>
        <taxon>Eukaryota</taxon>
        <taxon>Metazoa</taxon>
        <taxon>Porifera</taxon>
        <taxon>Demospongiae</taxon>
        <taxon>Heteroscleromorpha</taxon>
        <taxon>Tetractinellida</taxon>
        <taxon>Astrophorina</taxon>
        <taxon>Geodiidae</taxon>
        <taxon>Geodia</taxon>
    </lineage>
</organism>
<evidence type="ECO:0000256" key="2">
    <source>
        <dbReference type="ARBA" id="ARBA00009001"/>
    </source>
</evidence>
<dbReference type="InterPro" id="IPR009044">
    <property type="entry name" value="ssDNA-bd_transcriptional_reg"/>
</dbReference>
<evidence type="ECO:0000256" key="1">
    <source>
        <dbReference type="ARBA" id="ARBA00004123"/>
    </source>
</evidence>
<comment type="subcellular location">
    <subcellularLocation>
        <location evidence="1">Nucleus</location>
    </subcellularLocation>
</comment>
<reference evidence="9" key="1">
    <citation type="submission" date="2023-03" db="EMBL/GenBank/DDBJ databases">
        <authorList>
            <person name="Steffen K."/>
            <person name="Cardenas P."/>
        </authorList>
    </citation>
    <scope>NUCLEOTIDE SEQUENCE</scope>
</reference>
<dbReference type="Pfam" id="PF02229">
    <property type="entry name" value="PC4"/>
    <property type="match status" value="1"/>
</dbReference>